<reference evidence="3" key="3">
    <citation type="submission" date="2012-09" db="EMBL/GenBank/DDBJ databases">
        <authorList>
            <consortium name="VectorBase"/>
        </authorList>
    </citation>
    <scope>NUCLEOTIDE SEQUENCE</scope>
    <source>
        <strain evidence="3">Liverpool</strain>
    </source>
</reference>
<name>A0A1S4F724_AEDAE</name>
<dbReference type="EMBL" id="CH477296">
    <property type="protein sequence ID" value="EAT44393.1"/>
    <property type="molecule type" value="Genomic_DNA"/>
</dbReference>
<keyword evidence="2" id="KW-0732">Signal</keyword>
<evidence type="ECO:0000256" key="1">
    <source>
        <dbReference type="SAM" id="Coils"/>
    </source>
</evidence>
<dbReference type="KEGG" id="aag:5564398"/>
<reference evidence="3" key="1">
    <citation type="submission" date="2005-10" db="EMBL/GenBank/DDBJ databases">
        <authorList>
            <person name="Loftus B.J."/>
            <person name="Nene V.M."/>
            <person name="Hannick L.I."/>
            <person name="Bidwell S."/>
            <person name="Haas B."/>
            <person name="Amedeo P."/>
            <person name="Orvis J."/>
            <person name="Wortman J.R."/>
            <person name="White O.R."/>
            <person name="Salzberg S."/>
            <person name="Shumway M."/>
            <person name="Koo H."/>
            <person name="Zhao Y."/>
            <person name="Holmes M."/>
            <person name="Miller J."/>
            <person name="Schatz M."/>
            <person name="Pop M."/>
            <person name="Pai G."/>
            <person name="Utterback T."/>
            <person name="Rogers Y.-H."/>
            <person name="Kravitz S."/>
            <person name="Fraser C.M."/>
        </authorList>
    </citation>
    <scope>NUCLEOTIDE SEQUENCE</scope>
    <source>
        <strain evidence="3">Liverpool</strain>
    </source>
</reference>
<proteinExistence type="predicted"/>
<organism evidence="3 4">
    <name type="scientific">Aedes aegypti</name>
    <name type="common">Yellowfever mosquito</name>
    <name type="synonym">Culex aegypti</name>
    <dbReference type="NCBI Taxonomy" id="7159"/>
    <lineage>
        <taxon>Eukaryota</taxon>
        <taxon>Metazoa</taxon>
        <taxon>Ecdysozoa</taxon>
        <taxon>Arthropoda</taxon>
        <taxon>Hexapoda</taxon>
        <taxon>Insecta</taxon>
        <taxon>Pterygota</taxon>
        <taxon>Neoptera</taxon>
        <taxon>Endopterygota</taxon>
        <taxon>Diptera</taxon>
        <taxon>Nematocera</taxon>
        <taxon>Culicoidea</taxon>
        <taxon>Culicidae</taxon>
        <taxon>Culicinae</taxon>
        <taxon>Aedini</taxon>
        <taxon>Aedes</taxon>
        <taxon>Stegomyia</taxon>
    </lineage>
</organism>
<keyword evidence="1" id="KW-0175">Coiled coil</keyword>
<evidence type="ECO:0000256" key="2">
    <source>
        <dbReference type="SAM" id="SignalP"/>
    </source>
</evidence>
<dbReference type="HOGENOM" id="CLU_1185887_0_0_1"/>
<reference evidence="3" key="2">
    <citation type="journal article" date="2007" name="Science">
        <title>Genome sequence of Aedes aegypti, a major arbovirus vector.</title>
        <authorList>
            <person name="Nene V."/>
            <person name="Wortman J.R."/>
            <person name="Lawson D."/>
            <person name="Haas B."/>
            <person name="Kodira C."/>
            <person name="Tu Z.J."/>
            <person name="Loftus B."/>
            <person name="Xi Z."/>
            <person name="Megy K."/>
            <person name="Grabherr M."/>
            <person name="Ren Q."/>
            <person name="Zdobnov E.M."/>
            <person name="Lobo N.F."/>
            <person name="Campbell K.S."/>
            <person name="Brown S.E."/>
            <person name="Bonaldo M.F."/>
            <person name="Zhu J."/>
            <person name="Sinkins S.P."/>
            <person name="Hogenkamp D.G."/>
            <person name="Amedeo P."/>
            <person name="Arensburger P."/>
            <person name="Atkinson P.W."/>
            <person name="Bidwell S."/>
            <person name="Biedler J."/>
            <person name="Birney E."/>
            <person name="Bruggner R.V."/>
            <person name="Costas J."/>
            <person name="Coy M.R."/>
            <person name="Crabtree J."/>
            <person name="Crawford M."/>
            <person name="Debruyn B."/>
            <person name="Decaprio D."/>
            <person name="Eiglmeier K."/>
            <person name="Eisenstadt E."/>
            <person name="El-Dorry H."/>
            <person name="Gelbart W.M."/>
            <person name="Gomes S.L."/>
            <person name="Hammond M."/>
            <person name="Hannick L.I."/>
            <person name="Hogan J.R."/>
            <person name="Holmes M.H."/>
            <person name="Jaffe D."/>
            <person name="Johnston J.S."/>
            <person name="Kennedy R.C."/>
            <person name="Koo H."/>
            <person name="Kravitz S."/>
            <person name="Kriventseva E.V."/>
            <person name="Kulp D."/>
            <person name="Labutti K."/>
            <person name="Lee E."/>
            <person name="Li S."/>
            <person name="Lovin D.D."/>
            <person name="Mao C."/>
            <person name="Mauceli E."/>
            <person name="Menck C.F."/>
            <person name="Miller J.R."/>
            <person name="Montgomery P."/>
            <person name="Mori A."/>
            <person name="Nascimento A.L."/>
            <person name="Naveira H.F."/>
            <person name="Nusbaum C."/>
            <person name="O'leary S."/>
            <person name="Orvis J."/>
            <person name="Pertea M."/>
            <person name="Quesneville H."/>
            <person name="Reidenbach K.R."/>
            <person name="Rogers Y.H."/>
            <person name="Roth C.W."/>
            <person name="Schneider J.R."/>
            <person name="Schatz M."/>
            <person name="Shumway M."/>
            <person name="Stanke M."/>
            <person name="Stinson E.O."/>
            <person name="Tubio J.M."/>
            <person name="Vanzee J.P."/>
            <person name="Verjovski-Almeida S."/>
            <person name="Werner D."/>
            <person name="White O."/>
            <person name="Wyder S."/>
            <person name="Zeng Q."/>
            <person name="Zhao Q."/>
            <person name="Zhao Y."/>
            <person name="Hill C.A."/>
            <person name="Raikhel A.S."/>
            <person name="Soares M.B."/>
            <person name="Knudson D.L."/>
            <person name="Lee N.H."/>
            <person name="Galagan J."/>
            <person name="Salzberg S.L."/>
            <person name="Paulsen I.T."/>
            <person name="Dimopoulos G."/>
            <person name="Collins F.H."/>
            <person name="Birren B."/>
            <person name="Fraser-Liggett C.M."/>
            <person name="Severson D.W."/>
        </authorList>
    </citation>
    <scope>NUCLEOTIDE SEQUENCE [LARGE SCALE GENOMIC DNA]</scope>
    <source>
        <strain evidence="3">Liverpool</strain>
    </source>
</reference>
<feature type="chain" id="PRO_5036466980" evidence="2">
    <location>
        <begin position="18"/>
        <end position="232"/>
    </location>
</feature>
<dbReference type="AlphaFoldDB" id="A0A1S4F724"/>
<feature type="coiled-coil region" evidence="1">
    <location>
        <begin position="60"/>
        <end position="91"/>
    </location>
</feature>
<gene>
    <name evidence="3" type="ORF">AaeL_AAEL004239</name>
</gene>
<evidence type="ECO:0000313" key="3">
    <source>
        <dbReference type="EMBL" id="EAT44393.1"/>
    </source>
</evidence>
<feature type="signal peptide" evidence="2">
    <location>
        <begin position="1"/>
        <end position="17"/>
    </location>
</feature>
<evidence type="ECO:0000313" key="4">
    <source>
        <dbReference type="Proteomes" id="UP000682892"/>
    </source>
</evidence>
<dbReference type="Proteomes" id="UP000682892">
    <property type="component" value="Unassembled WGS sequence"/>
</dbReference>
<sequence>MKFFLCLLLAIAGQSLAQSQDEFVDYLLEIQAQAETVHQLMEGTFDNMRFTMSDQLIDLNRDLIARMNSALEEVEQIKEDTEELVEGSSAQQACLDVATANWELEIEWVGQALQRCASQANLDITGATADVHSAIEDAQVQSTELQNIVVRGFIDWNAIDYTESISTIVGAQINEKYEYFQQTTQPALERALQEVFDLRTEMLPRIMTCVDRGVERFNNYARVIRDTLHFCQ</sequence>
<accession>A0A1S4F724</accession>
<dbReference type="OrthoDB" id="7727478at2759"/>
<dbReference type="OMA" id="DYFTRIT"/>
<protein>
    <submittedName>
        <fullName evidence="3">AAEL004239-PA</fullName>
    </submittedName>
</protein>